<name>A0ABV7DUX9_9RHOB</name>
<dbReference type="RefSeq" id="WP_162528290.1">
    <property type="nucleotide sequence ID" value="NZ_JAEACP010000020.1"/>
</dbReference>
<reference evidence="2" key="1">
    <citation type="journal article" date="2019" name="Int. J. Syst. Evol. Microbiol.">
        <title>The Global Catalogue of Microorganisms (GCM) 10K type strain sequencing project: providing services to taxonomists for standard genome sequencing and annotation.</title>
        <authorList>
            <consortium name="The Broad Institute Genomics Platform"/>
            <consortium name="The Broad Institute Genome Sequencing Center for Infectious Disease"/>
            <person name="Wu L."/>
            <person name="Ma J."/>
        </authorList>
    </citation>
    <scope>NUCLEOTIDE SEQUENCE [LARGE SCALE GENOMIC DNA]</scope>
    <source>
        <strain evidence="2">KCTC 62102</strain>
    </source>
</reference>
<protein>
    <recommendedName>
        <fullName evidence="3">Transposase</fullName>
    </recommendedName>
</protein>
<comment type="caution">
    <text evidence="1">The sequence shown here is derived from an EMBL/GenBank/DDBJ whole genome shotgun (WGS) entry which is preliminary data.</text>
</comment>
<evidence type="ECO:0008006" key="3">
    <source>
        <dbReference type="Google" id="ProtNLM"/>
    </source>
</evidence>
<proteinExistence type="predicted"/>
<dbReference type="Proteomes" id="UP001595445">
    <property type="component" value="Unassembled WGS sequence"/>
</dbReference>
<sequence>MDGDQDEYEKLPGYYRPWDLAQVILAGRRYRIEDVGVLSDGGALFAIYVAAAPGVV</sequence>
<evidence type="ECO:0000313" key="2">
    <source>
        <dbReference type="Proteomes" id="UP001595445"/>
    </source>
</evidence>
<evidence type="ECO:0000313" key="1">
    <source>
        <dbReference type="EMBL" id="MFC3086292.1"/>
    </source>
</evidence>
<dbReference type="EMBL" id="JBHRSM010000016">
    <property type="protein sequence ID" value="MFC3086292.1"/>
    <property type="molecule type" value="Genomic_DNA"/>
</dbReference>
<accession>A0ABV7DUX9</accession>
<gene>
    <name evidence="1" type="ORF">ACFOD6_09565</name>
</gene>
<keyword evidence="2" id="KW-1185">Reference proteome</keyword>
<organism evidence="1 2">
    <name type="scientific">Tabrizicola soli</name>
    <dbReference type="NCBI Taxonomy" id="2185115"/>
    <lineage>
        <taxon>Bacteria</taxon>
        <taxon>Pseudomonadati</taxon>
        <taxon>Pseudomonadota</taxon>
        <taxon>Alphaproteobacteria</taxon>
        <taxon>Rhodobacterales</taxon>
        <taxon>Paracoccaceae</taxon>
        <taxon>Tabrizicola</taxon>
    </lineage>
</organism>